<proteinExistence type="predicted"/>
<feature type="region of interest" description="Disordered" evidence="1">
    <location>
        <begin position="1"/>
        <end position="20"/>
    </location>
</feature>
<gene>
    <name evidence="2" type="primary">ORF22215</name>
</gene>
<dbReference type="AlphaFoldDB" id="A0A0B6YFA4"/>
<evidence type="ECO:0000313" key="2">
    <source>
        <dbReference type="EMBL" id="CEK54210.1"/>
    </source>
</evidence>
<name>A0A0B6YFA4_9EUPU</name>
<organism evidence="2">
    <name type="scientific">Arion vulgaris</name>
    <dbReference type="NCBI Taxonomy" id="1028688"/>
    <lineage>
        <taxon>Eukaryota</taxon>
        <taxon>Metazoa</taxon>
        <taxon>Spiralia</taxon>
        <taxon>Lophotrochozoa</taxon>
        <taxon>Mollusca</taxon>
        <taxon>Gastropoda</taxon>
        <taxon>Heterobranchia</taxon>
        <taxon>Euthyneura</taxon>
        <taxon>Panpulmonata</taxon>
        <taxon>Eupulmonata</taxon>
        <taxon>Stylommatophora</taxon>
        <taxon>Helicina</taxon>
        <taxon>Arionoidea</taxon>
        <taxon>Arionidae</taxon>
        <taxon>Arion</taxon>
    </lineage>
</organism>
<reference evidence="2" key="1">
    <citation type="submission" date="2014-12" db="EMBL/GenBank/DDBJ databases">
        <title>Insight into the proteome of Arion vulgaris.</title>
        <authorList>
            <person name="Aradska J."/>
            <person name="Bulat T."/>
            <person name="Smidak R."/>
            <person name="Sarate P."/>
            <person name="Gangsoo J."/>
            <person name="Sialana F."/>
            <person name="Bilban M."/>
            <person name="Lubec G."/>
        </authorList>
    </citation>
    <scope>NUCLEOTIDE SEQUENCE</scope>
    <source>
        <tissue evidence="2">Skin</tissue>
    </source>
</reference>
<protein>
    <submittedName>
        <fullName evidence="2">Uncharacterized protein</fullName>
    </submittedName>
</protein>
<evidence type="ECO:0000256" key="1">
    <source>
        <dbReference type="SAM" id="MobiDB-lite"/>
    </source>
</evidence>
<feature type="compositionally biased region" description="Polar residues" evidence="1">
    <location>
        <begin position="8"/>
        <end position="20"/>
    </location>
</feature>
<feature type="non-terminal residue" evidence="2">
    <location>
        <position position="1"/>
    </location>
</feature>
<accession>A0A0B6YFA4</accession>
<dbReference type="EMBL" id="HACG01007345">
    <property type="protein sequence ID" value="CEK54210.1"/>
    <property type="molecule type" value="Transcribed_RNA"/>
</dbReference>
<sequence>APTLVPISLTSGPSATNTASPLSTGSPLHIFASLSQNAVIAAALASGQSSMLPTVVQLETSGQMALLHNLIPTQHVQNPHHILAQPMVVMATAGSDFGAASNTVITTSSSSTVL</sequence>